<evidence type="ECO:0000259" key="5">
    <source>
        <dbReference type="Pfam" id="PF19278"/>
    </source>
</evidence>
<dbReference type="AlphaFoldDB" id="A0A2T7UPD4"/>
<dbReference type="Proteomes" id="UP000244810">
    <property type="component" value="Unassembled WGS sequence"/>
</dbReference>
<dbReference type="RefSeq" id="WP_107752646.1">
    <property type="nucleotide sequence ID" value="NZ_QBKF01000008.1"/>
</dbReference>
<dbReference type="Pfam" id="PF02538">
    <property type="entry name" value="Hydantoinase_B"/>
    <property type="match status" value="1"/>
</dbReference>
<dbReference type="GO" id="GO:0006749">
    <property type="term" value="P:glutathione metabolic process"/>
    <property type="evidence" value="ECO:0007669"/>
    <property type="project" value="TreeGrafter"/>
</dbReference>
<evidence type="ECO:0000259" key="4">
    <source>
        <dbReference type="Pfam" id="PF05378"/>
    </source>
</evidence>
<dbReference type="EMBL" id="QDDR01000008">
    <property type="protein sequence ID" value="PVE46527.1"/>
    <property type="molecule type" value="Genomic_DNA"/>
</dbReference>
<reference evidence="6 7" key="1">
    <citation type="journal article" date="2011" name="Syst. Appl. Microbiol.">
        <title>Defluviimonas denitrificans gen. nov., sp. nov., and Pararhodobacter aggregans gen. nov., sp. nov., non-phototrophic Rhodobacteraceae from the biofilter of a marine aquaculture.</title>
        <authorList>
            <person name="Foesel B.U."/>
            <person name="Drake H.L."/>
            <person name="Schramm A."/>
        </authorList>
    </citation>
    <scope>NUCLEOTIDE SEQUENCE [LARGE SCALE GENOMIC DNA]</scope>
    <source>
        <strain evidence="6 7">D1-19</strain>
    </source>
</reference>
<proteinExistence type="inferred from homology"/>
<evidence type="ECO:0000259" key="3">
    <source>
        <dbReference type="Pfam" id="PF02538"/>
    </source>
</evidence>
<dbReference type="InterPro" id="IPR008040">
    <property type="entry name" value="Hydant_A_N"/>
</dbReference>
<dbReference type="InterPro" id="IPR043129">
    <property type="entry name" value="ATPase_NBD"/>
</dbReference>
<feature type="domain" description="Hydantoinase B/oxoprolinase" evidence="3">
    <location>
        <begin position="722"/>
        <end position="1240"/>
    </location>
</feature>
<dbReference type="PANTHER" id="PTHR11365:SF23">
    <property type="entry name" value="HYPOTHETICAL 5-OXOPROLINASE (EUROFUNG)-RELATED"/>
    <property type="match status" value="1"/>
</dbReference>
<dbReference type="PANTHER" id="PTHR11365">
    <property type="entry name" value="5-OXOPROLINASE RELATED"/>
    <property type="match status" value="1"/>
</dbReference>
<comment type="caution">
    <text evidence="6">The sequence shown here is derived from an EMBL/GenBank/DDBJ whole genome shotgun (WGS) entry which is preliminary data.</text>
</comment>
<evidence type="ECO:0000259" key="2">
    <source>
        <dbReference type="Pfam" id="PF01968"/>
    </source>
</evidence>
<dbReference type="InterPro" id="IPR045079">
    <property type="entry name" value="Oxoprolinase-like"/>
</dbReference>
<dbReference type="Pfam" id="PF19278">
    <property type="entry name" value="Hydant_A_C"/>
    <property type="match status" value="1"/>
</dbReference>
<dbReference type="InterPro" id="IPR002821">
    <property type="entry name" value="Hydantoinase_A"/>
</dbReference>
<dbReference type="OrthoDB" id="9759608at2"/>
<dbReference type="Pfam" id="PF05378">
    <property type="entry name" value="Hydant_A_N"/>
    <property type="match status" value="1"/>
</dbReference>
<accession>A0A2T7UPD4</accession>
<organism evidence="6 7">
    <name type="scientific">Pararhodobacter aggregans</name>
    <dbReference type="NCBI Taxonomy" id="404875"/>
    <lineage>
        <taxon>Bacteria</taxon>
        <taxon>Pseudomonadati</taxon>
        <taxon>Pseudomonadota</taxon>
        <taxon>Alphaproteobacteria</taxon>
        <taxon>Rhodobacterales</taxon>
        <taxon>Paracoccaceae</taxon>
        <taxon>Pararhodobacter</taxon>
    </lineage>
</organism>
<sequence length="1280" mass="135357">MSGASGTGRWRVGFDIGGTFTDFILYDGAQGSVTLHKRLTTPHDPAEAALKGLEELVALRGIALSDVSEMVHGTTLVTNAVIERKGAKLGLITTQGFRDILEMGTEQRYDIYDLFVEFPEPLATRDRRIEVAERLNAAGEVLTPLDEAGVTRAAKALVAQGCEAIAVSFLHAYLNPAHERRAAELIRAAAPGIAVSISSDVVAEMGEYQRTVTTCANAYVQPLMDRYLKRLEAELRKRGFLGSLRLMHSAGGLVSLATARELPIRLLESGPAGGGLATALFGELAGRADVISFDMGGTTAKACMIEDNRAEIAPMMEAARVHRFTKGSGLPIKAPVIDMIEIGAGGGSIAALDEVGLLKVGPHSAASDPGPACYGLGGLQPTVTDANLVLGYYDPGFFLGGRMTLDLEAARRAVGAVAAPLGLGIEEAALGIHKVVAENMAASARVHLIEKGKDPRNYAMVAFGGAGPAHAVNVARAMGVGEVIIPPASGAASALGFLVAPLSFEGVRSHRVELTGDFDAEPLNALLQAMEEEGRGHLTAAGVKAADIKVEVHADMRLVGQMHDISVALPPGPIGADSLPAIREAFAKAYEGRYTKVFDGARIEAVNFRLRCVGPQPAISVTGAAGGAGSEGRVKGTRRAWFADGDFEAKVYDRYALVPGDTFDGPAIVEEREATTIIGPRDSVKVDNALNLCIRVAATQQAETRIPAGMSREDAVTLIQADPIGLEIMWSRLVNVAEEMWQTVCRTAFSLVISEAQDFACELLDPLGETLAHSPRAMPVFNLTLPRAVKALLERYPAETLQPGDVLITNDPWLCAGHLFDLAIVTPAFRNGRLVGLLGTVGHVSDIGGTKDSLKAREIYEEGLQIPPMKLFEAGKPNETLFRMIGQNVRNGEQVIGDIQSFVTANVIGAERLEAFMAEYGMEDLGALAQVVQDLSEGAMRDAVRAIPDGTYTGTITNNPLGEVMTYPVAIKVEGDAMVIDFDGAPPQLAQGGLNSTLNYTAAHATYPLKCMLTPKVRGNAGCYRPFTVKAPEGSILNCTYPASVNIRTRTGWYLAPNIFQALAGARPEDVQAFTGLAVASTVYGQDATGAFYSDMLFCGGGQGGSDRGDGHSALLWPTSAANTSIELMESRAPILIEEKAFVPDTGGAGRHRGGLGQRVVFRKLTTDGRTTLASVFPEGVNNPIPGLFGGQPGGMARGRVIGPDDGLIEDCGTGKLVELRTPGERVELMLGGGAGFGDPADRDPALVEHDLRLGYVTLDYVRRYHPSALTARAELAATA</sequence>
<protein>
    <submittedName>
        <fullName evidence="6">Methylhydantoinase</fullName>
    </submittedName>
</protein>
<comment type="similarity">
    <text evidence="1">Belongs to the oxoprolinase family.</text>
</comment>
<keyword evidence="7" id="KW-1185">Reference proteome</keyword>
<dbReference type="SUPFAM" id="SSF53067">
    <property type="entry name" value="Actin-like ATPase domain"/>
    <property type="match status" value="1"/>
</dbReference>
<dbReference type="GO" id="GO:0005829">
    <property type="term" value="C:cytosol"/>
    <property type="evidence" value="ECO:0007669"/>
    <property type="project" value="TreeGrafter"/>
</dbReference>
<dbReference type="InterPro" id="IPR003692">
    <property type="entry name" value="Hydantoinase_B"/>
</dbReference>
<evidence type="ECO:0000313" key="6">
    <source>
        <dbReference type="EMBL" id="PVE46527.1"/>
    </source>
</evidence>
<dbReference type="GO" id="GO:0017168">
    <property type="term" value="F:5-oxoprolinase (ATP-hydrolyzing) activity"/>
    <property type="evidence" value="ECO:0007669"/>
    <property type="project" value="TreeGrafter"/>
</dbReference>
<name>A0A2T7UPD4_9RHOB</name>
<dbReference type="InterPro" id="IPR049517">
    <property type="entry name" value="ACX-like_C"/>
</dbReference>
<feature type="domain" description="Hydantoinase/oxoprolinase N-terminal" evidence="4">
    <location>
        <begin position="11"/>
        <end position="188"/>
    </location>
</feature>
<dbReference type="Pfam" id="PF01968">
    <property type="entry name" value="Hydantoinase_A"/>
    <property type="match status" value="1"/>
</dbReference>
<feature type="domain" description="Hydantoinase A/oxoprolinase" evidence="2">
    <location>
        <begin position="210"/>
        <end position="503"/>
    </location>
</feature>
<feature type="domain" description="Acetophenone carboxylase-like C-terminal" evidence="5">
    <location>
        <begin position="521"/>
        <end position="688"/>
    </location>
</feature>
<gene>
    <name evidence="6" type="ORF">DDE23_15345</name>
</gene>
<evidence type="ECO:0000256" key="1">
    <source>
        <dbReference type="ARBA" id="ARBA00010403"/>
    </source>
</evidence>
<evidence type="ECO:0000313" key="7">
    <source>
        <dbReference type="Proteomes" id="UP000244810"/>
    </source>
</evidence>